<name>A0ABU6TAV8_9FABA</name>
<sequence length="171" mass="19485">MELDLNATANEATGNGNANTDSGGGPTPRPFGGIGSNESQIAQDLRHRMQSMELEVRELRKENAELRATTRNLQSRGRTPPRRRSRSRSRSPPGRNQRPQTPPRRRRRHSSSVDNESSPERDRDGGRRTYRRYKKTRGRNATPPIDGHTPFSSRILRVQPPKHFIKPTDMK</sequence>
<feature type="compositionally biased region" description="Low complexity" evidence="1">
    <location>
        <begin position="1"/>
        <end position="20"/>
    </location>
</feature>
<evidence type="ECO:0000313" key="2">
    <source>
        <dbReference type="EMBL" id="MED6145857.1"/>
    </source>
</evidence>
<organism evidence="2 3">
    <name type="scientific">Stylosanthes scabra</name>
    <dbReference type="NCBI Taxonomy" id="79078"/>
    <lineage>
        <taxon>Eukaryota</taxon>
        <taxon>Viridiplantae</taxon>
        <taxon>Streptophyta</taxon>
        <taxon>Embryophyta</taxon>
        <taxon>Tracheophyta</taxon>
        <taxon>Spermatophyta</taxon>
        <taxon>Magnoliopsida</taxon>
        <taxon>eudicotyledons</taxon>
        <taxon>Gunneridae</taxon>
        <taxon>Pentapetalae</taxon>
        <taxon>rosids</taxon>
        <taxon>fabids</taxon>
        <taxon>Fabales</taxon>
        <taxon>Fabaceae</taxon>
        <taxon>Papilionoideae</taxon>
        <taxon>50 kb inversion clade</taxon>
        <taxon>dalbergioids sensu lato</taxon>
        <taxon>Dalbergieae</taxon>
        <taxon>Pterocarpus clade</taxon>
        <taxon>Stylosanthes</taxon>
    </lineage>
</organism>
<feature type="compositionally biased region" description="Basic and acidic residues" evidence="1">
    <location>
        <begin position="118"/>
        <end position="127"/>
    </location>
</feature>
<evidence type="ECO:0000313" key="3">
    <source>
        <dbReference type="Proteomes" id="UP001341840"/>
    </source>
</evidence>
<keyword evidence="3" id="KW-1185">Reference proteome</keyword>
<feature type="region of interest" description="Disordered" evidence="1">
    <location>
        <begin position="1"/>
        <end position="171"/>
    </location>
</feature>
<proteinExistence type="predicted"/>
<accession>A0ABU6TAV8</accession>
<dbReference type="EMBL" id="JASCZI010090738">
    <property type="protein sequence ID" value="MED6145857.1"/>
    <property type="molecule type" value="Genomic_DNA"/>
</dbReference>
<protein>
    <submittedName>
        <fullName evidence="2">Uncharacterized protein</fullName>
    </submittedName>
</protein>
<comment type="caution">
    <text evidence="2">The sequence shown here is derived from an EMBL/GenBank/DDBJ whole genome shotgun (WGS) entry which is preliminary data.</text>
</comment>
<feature type="compositionally biased region" description="Basic and acidic residues" evidence="1">
    <location>
        <begin position="54"/>
        <end position="65"/>
    </location>
</feature>
<feature type="compositionally biased region" description="Basic residues" evidence="1">
    <location>
        <begin position="128"/>
        <end position="138"/>
    </location>
</feature>
<evidence type="ECO:0000256" key="1">
    <source>
        <dbReference type="SAM" id="MobiDB-lite"/>
    </source>
</evidence>
<dbReference type="Proteomes" id="UP001341840">
    <property type="component" value="Unassembled WGS sequence"/>
</dbReference>
<feature type="compositionally biased region" description="Basic residues" evidence="1">
    <location>
        <begin position="79"/>
        <end position="89"/>
    </location>
</feature>
<feature type="compositionally biased region" description="Low complexity" evidence="1">
    <location>
        <begin position="90"/>
        <end position="99"/>
    </location>
</feature>
<gene>
    <name evidence="2" type="ORF">PIB30_029088</name>
</gene>
<reference evidence="2 3" key="1">
    <citation type="journal article" date="2023" name="Plants (Basel)">
        <title>Bridging the Gap: Combining Genomics and Transcriptomics Approaches to Understand Stylosanthes scabra, an Orphan Legume from the Brazilian Caatinga.</title>
        <authorList>
            <person name="Ferreira-Neto J.R.C."/>
            <person name="da Silva M.D."/>
            <person name="Binneck E."/>
            <person name="de Melo N.F."/>
            <person name="da Silva R.H."/>
            <person name="de Melo A.L.T.M."/>
            <person name="Pandolfi V."/>
            <person name="Bustamante F.O."/>
            <person name="Brasileiro-Vidal A.C."/>
            <person name="Benko-Iseppon A.M."/>
        </authorList>
    </citation>
    <scope>NUCLEOTIDE SEQUENCE [LARGE SCALE GENOMIC DNA]</scope>
    <source>
        <tissue evidence="2">Leaves</tissue>
    </source>
</reference>